<evidence type="ECO:0000256" key="1">
    <source>
        <dbReference type="SAM" id="Phobius"/>
    </source>
</evidence>
<name>E4Z6Z7_OIKDI</name>
<feature type="non-terminal residue" evidence="2">
    <location>
        <position position="1"/>
    </location>
</feature>
<keyword evidence="1" id="KW-1133">Transmembrane helix</keyword>
<accession>E4Z6Z7</accession>
<evidence type="ECO:0000313" key="2">
    <source>
        <dbReference type="EMBL" id="CBY43475.1"/>
    </source>
</evidence>
<dbReference type="AlphaFoldDB" id="E4Z6Z7"/>
<feature type="transmembrane region" description="Helical" evidence="1">
    <location>
        <begin position="67"/>
        <end position="89"/>
    </location>
</feature>
<dbReference type="Proteomes" id="UP000011014">
    <property type="component" value="Unassembled WGS sequence"/>
</dbReference>
<gene>
    <name evidence="2" type="ORF">GSOID_T00028072001</name>
</gene>
<feature type="transmembrane region" description="Helical" evidence="1">
    <location>
        <begin position="95"/>
        <end position="113"/>
    </location>
</feature>
<keyword evidence="1" id="KW-0812">Transmembrane</keyword>
<organism evidence="2">
    <name type="scientific">Oikopleura dioica</name>
    <name type="common">Tunicate</name>
    <dbReference type="NCBI Taxonomy" id="34765"/>
    <lineage>
        <taxon>Eukaryota</taxon>
        <taxon>Metazoa</taxon>
        <taxon>Chordata</taxon>
        <taxon>Tunicata</taxon>
        <taxon>Appendicularia</taxon>
        <taxon>Copelata</taxon>
        <taxon>Oikopleuridae</taxon>
        <taxon>Oikopleura</taxon>
    </lineage>
</organism>
<sequence>WPARSIWREHGLIASIYRKWSRVVRYSVIFCLHFGWRGPGLVDLFLFVLPVALAFMVVVFGTVAGAIFLALLCLAVVVGLLLTTIFVVAVGVSPAAFPVVLSLAFVAVGLRTVPGVNPLRGGFELVGQGHVKLAVLEYRILLLLLRVHVVLEEFGVCGRPYAWGGRVVPAVRPTEGRWTGRFGALCRAPR</sequence>
<protein>
    <submittedName>
        <fullName evidence="2">Uncharacterized protein</fullName>
    </submittedName>
</protein>
<reference evidence="2" key="1">
    <citation type="journal article" date="2010" name="Science">
        <title>Plasticity of animal genome architecture unmasked by rapid evolution of a pelagic tunicate.</title>
        <authorList>
            <person name="Denoeud F."/>
            <person name="Henriet S."/>
            <person name="Mungpakdee S."/>
            <person name="Aury J.M."/>
            <person name="Da Silva C."/>
            <person name="Brinkmann H."/>
            <person name="Mikhaleva J."/>
            <person name="Olsen L.C."/>
            <person name="Jubin C."/>
            <person name="Canestro C."/>
            <person name="Bouquet J.M."/>
            <person name="Danks G."/>
            <person name="Poulain J."/>
            <person name="Campsteijn C."/>
            <person name="Adamski M."/>
            <person name="Cross I."/>
            <person name="Yadetie F."/>
            <person name="Muffato M."/>
            <person name="Louis A."/>
            <person name="Butcher S."/>
            <person name="Tsagkogeorga G."/>
            <person name="Konrad A."/>
            <person name="Singh S."/>
            <person name="Jensen M.F."/>
            <person name="Cong E.H."/>
            <person name="Eikeseth-Otteraa H."/>
            <person name="Noel B."/>
            <person name="Anthouard V."/>
            <person name="Porcel B.M."/>
            <person name="Kachouri-Lafond R."/>
            <person name="Nishino A."/>
            <person name="Ugolini M."/>
            <person name="Chourrout P."/>
            <person name="Nishida H."/>
            <person name="Aasland R."/>
            <person name="Huzurbazar S."/>
            <person name="Westhof E."/>
            <person name="Delsuc F."/>
            <person name="Lehrach H."/>
            <person name="Reinhardt R."/>
            <person name="Weissenbach J."/>
            <person name="Roy S.W."/>
            <person name="Artiguenave F."/>
            <person name="Postlethwait J.H."/>
            <person name="Manak J.R."/>
            <person name="Thompson E.M."/>
            <person name="Jaillon O."/>
            <person name="Du Pasquier L."/>
            <person name="Boudinot P."/>
            <person name="Liberles D.A."/>
            <person name="Volff J.N."/>
            <person name="Philippe H."/>
            <person name="Lenhard B."/>
            <person name="Roest Crollius H."/>
            <person name="Wincker P."/>
            <person name="Chourrout D."/>
        </authorList>
    </citation>
    <scope>NUCLEOTIDE SEQUENCE [LARGE SCALE GENOMIC DNA]</scope>
</reference>
<proteinExistence type="predicted"/>
<keyword evidence="1" id="KW-0472">Membrane</keyword>
<dbReference type="EMBL" id="FN658277">
    <property type="protein sequence ID" value="CBY43475.1"/>
    <property type="molecule type" value="Genomic_DNA"/>
</dbReference>